<reference evidence="2" key="1">
    <citation type="journal article" date="2023" name="Mol. Phylogenet. Evol.">
        <title>Genome-scale phylogeny and comparative genomics of the fungal order Sordariales.</title>
        <authorList>
            <person name="Hensen N."/>
            <person name="Bonometti L."/>
            <person name="Westerberg I."/>
            <person name="Brannstrom I.O."/>
            <person name="Guillou S."/>
            <person name="Cros-Aarteil S."/>
            <person name="Calhoun S."/>
            <person name="Haridas S."/>
            <person name="Kuo A."/>
            <person name="Mondo S."/>
            <person name="Pangilinan J."/>
            <person name="Riley R."/>
            <person name="LaButti K."/>
            <person name="Andreopoulos B."/>
            <person name="Lipzen A."/>
            <person name="Chen C."/>
            <person name="Yan M."/>
            <person name="Daum C."/>
            <person name="Ng V."/>
            <person name="Clum A."/>
            <person name="Steindorff A."/>
            <person name="Ohm R.A."/>
            <person name="Martin F."/>
            <person name="Silar P."/>
            <person name="Natvig D.O."/>
            <person name="Lalanne C."/>
            <person name="Gautier V."/>
            <person name="Ament-Velasquez S.L."/>
            <person name="Kruys A."/>
            <person name="Hutchinson M.I."/>
            <person name="Powell A.J."/>
            <person name="Barry K."/>
            <person name="Miller A.N."/>
            <person name="Grigoriev I.V."/>
            <person name="Debuchy R."/>
            <person name="Gladieux P."/>
            <person name="Hiltunen Thoren M."/>
            <person name="Johannesson H."/>
        </authorList>
    </citation>
    <scope>NUCLEOTIDE SEQUENCE</scope>
    <source>
        <strain evidence="2">CBS 955.72</strain>
    </source>
</reference>
<keyword evidence="3" id="KW-1185">Reference proteome</keyword>
<evidence type="ECO:0000313" key="3">
    <source>
        <dbReference type="Proteomes" id="UP001275084"/>
    </source>
</evidence>
<protein>
    <submittedName>
        <fullName evidence="2">Uncharacterized protein</fullName>
    </submittedName>
</protein>
<evidence type="ECO:0000256" key="1">
    <source>
        <dbReference type="SAM" id="MobiDB-lite"/>
    </source>
</evidence>
<reference evidence="2" key="2">
    <citation type="submission" date="2023-06" db="EMBL/GenBank/DDBJ databases">
        <authorList>
            <consortium name="Lawrence Berkeley National Laboratory"/>
            <person name="Haridas S."/>
            <person name="Hensen N."/>
            <person name="Bonometti L."/>
            <person name="Westerberg I."/>
            <person name="Brannstrom I.O."/>
            <person name="Guillou S."/>
            <person name="Cros-Aarteil S."/>
            <person name="Calhoun S."/>
            <person name="Kuo A."/>
            <person name="Mondo S."/>
            <person name="Pangilinan J."/>
            <person name="Riley R."/>
            <person name="Labutti K."/>
            <person name="Andreopoulos B."/>
            <person name="Lipzen A."/>
            <person name="Chen C."/>
            <person name="Yanf M."/>
            <person name="Daum C."/>
            <person name="Ng V."/>
            <person name="Clum A."/>
            <person name="Steindorff A."/>
            <person name="Ohm R."/>
            <person name="Martin F."/>
            <person name="Silar P."/>
            <person name="Natvig D."/>
            <person name="Lalanne C."/>
            <person name="Gautier V."/>
            <person name="Ament-Velasquez S.L."/>
            <person name="Kruys A."/>
            <person name="Hutchinson M.I."/>
            <person name="Powell A.J."/>
            <person name="Barry K."/>
            <person name="Miller A.N."/>
            <person name="Grigoriev I.V."/>
            <person name="Debuchy R."/>
            <person name="Gladieux P."/>
            <person name="Thoren M.H."/>
            <person name="Johannesson H."/>
        </authorList>
    </citation>
    <scope>NUCLEOTIDE SEQUENCE</scope>
    <source>
        <strain evidence="2">CBS 955.72</strain>
    </source>
</reference>
<feature type="compositionally biased region" description="Low complexity" evidence="1">
    <location>
        <begin position="72"/>
        <end position="85"/>
    </location>
</feature>
<dbReference type="AlphaFoldDB" id="A0AAJ0MB57"/>
<evidence type="ECO:0000313" key="2">
    <source>
        <dbReference type="EMBL" id="KAK3346519.1"/>
    </source>
</evidence>
<proteinExistence type="predicted"/>
<organism evidence="2 3">
    <name type="scientific">Lasiosphaeria hispida</name>
    <dbReference type="NCBI Taxonomy" id="260671"/>
    <lineage>
        <taxon>Eukaryota</taxon>
        <taxon>Fungi</taxon>
        <taxon>Dikarya</taxon>
        <taxon>Ascomycota</taxon>
        <taxon>Pezizomycotina</taxon>
        <taxon>Sordariomycetes</taxon>
        <taxon>Sordariomycetidae</taxon>
        <taxon>Sordariales</taxon>
        <taxon>Lasiosphaeriaceae</taxon>
        <taxon>Lasiosphaeria</taxon>
    </lineage>
</organism>
<dbReference type="Proteomes" id="UP001275084">
    <property type="component" value="Unassembled WGS sequence"/>
</dbReference>
<gene>
    <name evidence="2" type="ORF">B0T25DRAFT_552210</name>
</gene>
<sequence>MVHQKHVSHHDIKALSLRPRLRQVTGIGLVGLVHCYTQSFFQQLTHRQAVLHHVLTPKLLSITSNTAANNEPWQQNQGQRQEPQPSVGSLRNLGRPQVQQLSVTEFLCLPLHIMRQIIPSTRPEAEPEHSSTASSRPNQHLPETPVPPSPLEGRVARSRSYTPGPPRQRLYAIDAVPLGGAGEGDDVPREECAGCPWAEAQHKREVDVLVGCYAEIPEGAW</sequence>
<feature type="region of interest" description="Disordered" evidence="1">
    <location>
        <begin position="69"/>
        <end position="92"/>
    </location>
</feature>
<feature type="region of interest" description="Disordered" evidence="1">
    <location>
        <begin position="121"/>
        <end position="171"/>
    </location>
</feature>
<accession>A0AAJ0MB57</accession>
<name>A0AAJ0MB57_9PEZI</name>
<comment type="caution">
    <text evidence="2">The sequence shown here is derived from an EMBL/GenBank/DDBJ whole genome shotgun (WGS) entry which is preliminary data.</text>
</comment>
<dbReference type="EMBL" id="JAUIQD010000006">
    <property type="protein sequence ID" value="KAK3346519.1"/>
    <property type="molecule type" value="Genomic_DNA"/>
</dbReference>